<dbReference type="PANTHER" id="PTHR11412:SF136">
    <property type="entry name" value="CD109 ANTIGEN"/>
    <property type="match status" value="1"/>
</dbReference>
<dbReference type="GO" id="GO:0005615">
    <property type="term" value="C:extracellular space"/>
    <property type="evidence" value="ECO:0007669"/>
    <property type="project" value="InterPro"/>
</dbReference>
<dbReference type="Gene3D" id="1.50.10.20">
    <property type="match status" value="1"/>
</dbReference>
<evidence type="ECO:0000313" key="5">
    <source>
        <dbReference type="Proteomes" id="UP000281553"/>
    </source>
</evidence>
<gene>
    <name evidence="4" type="ORF">DILT_LOCUS19963</name>
</gene>
<dbReference type="Proteomes" id="UP000281553">
    <property type="component" value="Unassembled WGS sequence"/>
</dbReference>
<dbReference type="PANTHER" id="PTHR11412">
    <property type="entry name" value="MACROGLOBULIN / COMPLEMENT"/>
    <property type="match status" value="1"/>
</dbReference>
<feature type="domain" description="Alpha-macroglobulin-like TED" evidence="3">
    <location>
        <begin position="51"/>
        <end position="214"/>
    </location>
</feature>
<keyword evidence="5" id="KW-1185">Reference proteome</keyword>
<name>A0A3P7Q2K4_DIBLA</name>
<evidence type="ECO:0000313" key="4">
    <source>
        <dbReference type="EMBL" id="VDN49967.1"/>
    </source>
</evidence>
<dbReference type="AlphaFoldDB" id="A0A3P7Q2K4"/>
<protein>
    <recommendedName>
        <fullName evidence="3">Alpha-macroglobulin-like TED domain-containing protein</fullName>
    </recommendedName>
</protein>
<evidence type="ECO:0000256" key="1">
    <source>
        <dbReference type="ARBA" id="ARBA00022729"/>
    </source>
</evidence>
<reference evidence="4 5" key="1">
    <citation type="submission" date="2018-11" db="EMBL/GenBank/DDBJ databases">
        <authorList>
            <consortium name="Pathogen Informatics"/>
        </authorList>
    </citation>
    <scope>NUCLEOTIDE SEQUENCE [LARGE SCALE GENOMIC DNA]</scope>
</reference>
<proteinExistence type="predicted"/>
<keyword evidence="2" id="KW-0882">Thioester bond</keyword>
<evidence type="ECO:0000259" key="3">
    <source>
        <dbReference type="Pfam" id="PF07678"/>
    </source>
</evidence>
<dbReference type="SUPFAM" id="SSF48239">
    <property type="entry name" value="Terpenoid cyclases/Protein prenyltransferases"/>
    <property type="match status" value="1"/>
</dbReference>
<dbReference type="InterPro" id="IPR008930">
    <property type="entry name" value="Terpenoid_cyclase/PrenylTrfase"/>
</dbReference>
<dbReference type="InterPro" id="IPR050473">
    <property type="entry name" value="A2M/Complement_sys"/>
</dbReference>
<feature type="non-terminal residue" evidence="4">
    <location>
        <position position="237"/>
    </location>
</feature>
<sequence length="237" mass="26363">MGAELCTPDGRTSWEKIIRLDLPEHIVEDSLRTYVSVSGVVLGNPMENLDNLLNYRHENGSFSVFKQDKPGSTWLMAYVFGVFSEAERLLQEKVLEELRTANVNFDPTLSAAFTFLKAMQREDGCFVEYGLVPHSDLQAPGSSQKAKPLNDLLLTSYVLSALVEAPPALKKHNSQLYATTVASAGRCLLRTLGSFKDSEISLKALAKVAFALRSLTEQPEYLEKRELVYGELINRSS</sequence>
<dbReference type="InterPro" id="IPR011626">
    <property type="entry name" value="Alpha-macroglobulin_TED"/>
</dbReference>
<accession>A0A3P7Q2K4</accession>
<dbReference type="OrthoDB" id="9998011at2759"/>
<evidence type="ECO:0000256" key="2">
    <source>
        <dbReference type="ARBA" id="ARBA00022966"/>
    </source>
</evidence>
<dbReference type="Pfam" id="PF07678">
    <property type="entry name" value="TED_complement"/>
    <property type="match status" value="1"/>
</dbReference>
<dbReference type="EMBL" id="UYRU01127266">
    <property type="protein sequence ID" value="VDN49967.1"/>
    <property type="molecule type" value="Genomic_DNA"/>
</dbReference>
<keyword evidence="1" id="KW-0732">Signal</keyword>
<organism evidence="4 5">
    <name type="scientific">Dibothriocephalus latus</name>
    <name type="common">Fish tapeworm</name>
    <name type="synonym">Diphyllobothrium latum</name>
    <dbReference type="NCBI Taxonomy" id="60516"/>
    <lineage>
        <taxon>Eukaryota</taxon>
        <taxon>Metazoa</taxon>
        <taxon>Spiralia</taxon>
        <taxon>Lophotrochozoa</taxon>
        <taxon>Platyhelminthes</taxon>
        <taxon>Cestoda</taxon>
        <taxon>Eucestoda</taxon>
        <taxon>Diphyllobothriidea</taxon>
        <taxon>Diphyllobothriidae</taxon>
        <taxon>Dibothriocephalus</taxon>
    </lineage>
</organism>